<accession>A0A2Z5G6R9</accession>
<dbReference type="InterPro" id="IPR043129">
    <property type="entry name" value="ATPase_NBD"/>
</dbReference>
<protein>
    <submittedName>
        <fullName evidence="1">Putative secretion system W ATPase PilM-like</fullName>
    </submittedName>
</protein>
<dbReference type="EMBL" id="CP030840">
    <property type="protein sequence ID" value="AXC14963.1"/>
    <property type="molecule type" value="Genomic_DNA"/>
</dbReference>
<name>A0A2Z5G6R9_9BACT</name>
<sequence length="296" mass="31472">MTLRPRLACEITLAGVIAARQENALDAAAITAFAPLLPGSVVPSLTAHNFPHPARIVAALKQALDQVVERDRKLTLVIPDAAVRVLLLDFDSLPEKLAEALPIIRFRLRKLLPFEVDDAAISYQVMTRQAEQVRALVAVTPQPVLAEYEGVVREAGYEPGAVLPSTLCAIAAIADETDALVINQNSACITTAITRHNEVLLHRTLELPENAGNDIPDIQQAVSVAIAYFEDSLNTPLESLFYVGPGGAAAFDIILNQPDSGSTYVRVRDLVEPPEAGATSPVPVGILAGVTGALAN</sequence>
<gene>
    <name evidence="1" type="ORF">ACPOL_5717</name>
</gene>
<dbReference type="AlphaFoldDB" id="A0A2Z5G6R9"/>
<organism evidence="1 2">
    <name type="scientific">Acidisarcina polymorpha</name>
    <dbReference type="NCBI Taxonomy" id="2211140"/>
    <lineage>
        <taxon>Bacteria</taxon>
        <taxon>Pseudomonadati</taxon>
        <taxon>Acidobacteriota</taxon>
        <taxon>Terriglobia</taxon>
        <taxon>Terriglobales</taxon>
        <taxon>Acidobacteriaceae</taxon>
        <taxon>Acidisarcina</taxon>
    </lineage>
</organism>
<dbReference type="KEGG" id="abas:ACPOL_5717"/>
<dbReference type="SUPFAM" id="SSF53067">
    <property type="entry name" value="Actin-like ATPase domain"/>
    <property type="match status" value="1"/>
</dbReference>
<reference evidence="1 2" key="1">
    <citation type="journal article" date="2018" name="Front. Microbiol.">
        <title>Hydrolytic Capabilities as a Key to Environmental Success: Chitinolytic and Cellulolytic Acidobacteria From Acidic Sub-arctic Soils and Boreal Peatlands.</title>
        <authorList>
            <person name="Belova S.E."/>
            <person name="Ravin N.V."/>
            <person name="Pankratov T.A."/>
            <person name="Rakitin A.L."/>
            <person name="Ivanova A.A."/>
            <person name="Beletsky A.V."/>
            <person name="Mardanov A.V."/>
            <person name="Sinninghe Damste J.S."/>
            <person name="Dedysh S.N."/>
        </authorList>
    </citation>
    <scope>NUCLEOTIDE SEQUENCE [LARGE SCALE GENOMIC DNA]</scope>
    <source>
        <strain evidence="1 2">SBC82</strain>
    </source>
</reference>
<evidence type="ECO:0000313" key="1">
    <source>
        <dbReference type="EMBL" id="AXC14963.1"/>
    </source>
</evidence>
<dbReference type="Gene3D" id="3.30.420.380">
    <property type="match status" value="1"/>
</dbReference>
<evidence type="ECO:0000313" key="2">
    <source>
        <dbReference type="Proteomes" id="UP000253606"/>
    </source>
</evidence>
<keyword evidence="2" id="KW-1185">Reference proteome</keyword>
<proteinExistence type="predicted"/>
<dbReference type="Proteomes" id="UP000253606">
    <property type="component" value="Chromosome"/>
</dbReference>